<evidence type="ECO:0000256" key="10">
    <source>
        <dbReference type="SAM" id="MobiDB-lite"/>
    </source>
</evidence>
<dbReference type="NCBIfam" id="NF004596">
    <property type="entry name" value="PRK05932.1-3"/>
    <property type="match status" value="1"/>
</dbReference>
<keyword evidence="7 9" id="KW-0238">DNA-binding</keyword>
<dbReference type="PROSITE" id="PS00717">
    <property type="entry name" value="SIGMA54_1"/>
    <property type="match status" value="1"/>
</dbReference>
<dbReference type="PROSITE" id="PS00718">
    <property type="entry name" value="SIGMA54_2"/>
    <property type="match status" value="1"/>
</dbReference>
<comment type="caution">
    <text evidence="13">The sequence shown here is derived from an EMBL/GenBank/DDBJ whole genome shotgun (WGS) entry which is preliminary data.</text>
</comment>
<dbReference type="Pfam" id="PF04552">
    <property type="entry name" value="Sigma54_DBD"/>
    <property type="match status" value="1"/>
</dbReference>
<dbReference type="Gene3D" id="1.10.10.1330">
    <property type="entry name" value="RNA polymerase sigma-54 factor, core-binding domain"/>
    <property type="match status" value="1"/>
</dbReference>
<reference evidence="13 14" key="1">
    <citation type="submission" date="2020-04" db="EMBL/GenBank/DDBJ databases">
        <title>Sphingobium sp. AR-3-1 isolated from Arctic soil.</title>
        <authorList>
            <person name="Dahal R.H."/>
            <person name="Chaudhary D.K."/>
        </authorList>
    </citation>
    <scope>NUCLEOTIDE SEQUENCE [LARGE SCALE GENOMIC DNA]</scope>
    <source>
        <strain evidence="13 14">AR-3-1</strain>
    </source>
</reference>
<protein>
    <recommendedName>
        <fullName evidence="9">RNA polymerase sigma-54 factor</fullName>
    </recommendedName>
</protein>
<name>A0A7X9WTT9_9SPHN</name>
<evidence type="ECO:0000313" key="13">
    <source>
        <dbReference type="EMBL" id="NML09812.1"/>
    </source>
</evidence>
<comment type="similarity">
    <text evidence="1 9">Belongs to the sigma-54 factor family.</text>
</comment>
<organism evidence="13 14">
    <name type="scientific">Sphingobium psychrophilum</name>
    <dbReference type="NCBI Taxonomy" id="2728834"/>
    <lineage>
        <taxon>Bacteria</taxon>
        <taxon>Pseudomonadati</taxon>
        <taxon>Pseudomonadota</taxon>
        <taxon>Alphaproteobacteria</taxon>
        <taxon>Sphingomonadales</taxon>
        <taxon>Sphingomonadaceae</taxon>
        <taxon>Sphingobium</taxon>
    </lineage>
</organism>
<keyword evidence="4 9" id="KW-0548">Nucleotidyltransferase</keyword>
<dbReference type="NCBIfam" id="NF009118">
    <property type="entry name" value="PRK12469.1"/>
    <property type="match status" value="1"/>
</dbReference>
<dbReference type="GO" id="GO:0016779">
    <property type="term" value="F:nucleotidyltransferase activity"/>
    <property type="evidence" value="ECO:0007669"/>
    <property type="project" value="UniProtKB-KW"/>
</dbReference>
<dbReference type="InterPro" id="IPR007634">
    <property type="entry name" value="RNA_pol_sigma_54_DNA-bd"/>
</dbReference>
<dbReference type="GO" id="GO:0001216">
    <property type="term" value="F:DNA-binding transcription activator activity"/>
    <property type="evidence" value="ECO:0007669"/>
    <property type="project" value="InterPro"/>
</dbReference>
<feature type="region of interest" description="Disordered" evidence="10">
    <location>
        <begin position="104"/>
        <end position="130"/>
    </location>
</feature>
<dbReference type="GO" id="GO:0000428">
    <property type="term" value="C:DNA-directed RNA polymerase complex"/>
    <property type="evidence" value="ECO:0007669"/>
    <property type="project" value="UniProtKB-KW"/>
</dbReference>
<evidence type="ECO:0000256" key="2">
    <source>
        <dbReference type="ARBA" id="ARBA00022478"/>
    </source>
</evidence>
<dbReference type="RefSeq" id="WP_169571672.1">
    <property type="nucleotide sequence ID" value="NZ_JABBFV010000003.1"/>
</dbReference>
<dbReference type="EMBL" id="JABBFV010000003">
    <property type="protein sequence ID" value="NML09812.1"/>
    <property type="molecule type" value="Genomic_DNA"/>
</dbReference>
<feature type="domain" description="RNA polymerase sigma factor 54 core-binding" evidence="12">
    <location>
        <begin position="138"/>
        <end position="323"/>
    </location>
</feature>
<keyword evidence="6 9" id="KW-0731">Sigma factor</keyword>
<evidence type="ECO:0000256" key="6">
    <source>
        <dbReference type="ARBA" id="ARBA00023082"/>
    </source>
</evidence>
<comment type="function">
    <text evidence="9">Sigma factors are initiation factors that promote the attachment of RNA polymerase to specific initiation sites and are then released.</text>
</comment>
<dbReference type="Pfam" id="PF00309">
    <property type="entry name" value="Sigma54_AID"/>
    <property type="match status" value="1"/>
</dbReference>
<feature type="domain" description="RNA polymerase sigma factor 54 DNA-binding" evidence="11">
    <location>
        <begin position="338"/>
        <end position="498"/>
    </location>
</feature>
<evidence type="ECO:0000256" key="8">
    <source>
        <dbReference type="ARBA" id="ARBA00023163"/>
    </source>
</evidence>
<keyword evidence="8 9" id="KW-0804">Transcription</keyword>
<dbReference type="PROSITE" id="PS50044">
    <property type="entry name" value="SIGMA54_3"/>
    <property type="match status" value="1"/>
</dbReference>
<gene>
    <name evidence="13" type="primary">rpoN</name>
    <name evidence="13" type="ORF">HHL08_06560</name>
</gene>
<dbReference type="PIRSF" id="PIRSF000774">
    <property type="entry name" value="RpoN"/>
    <property type="match status" value="1"/>
</dbReference>
<sequence>MALGPRLDIRQSQSLVMTPQLQQAIKLLALSNLEIEAFVAGELEKNPLLEQSSGDDAPPTPDGIDRIVDTPTLSAETGASDDLIAQGLGGADSPLDIDHGASSFIDDGPGDRMADAHGTGGGGMDALSGGYSEDAPDFDSFAAPDIGLQEHLMGQARAACTGMDLFIATQLIGQISEAGYLEANLLQTAHGLGVPLFDVERVLGVIHTFDPTGVGARSLAECLALQAKEADRHDPCMARLLANLDLLAKGALPQLRRICGVDEEDMADMIAELRGYDPKPGLRFANDRAAPVTPDLFVRPTKDGWAIEINSATLPRVLINRSYYVELSTGPQDKSAKAWLADCLASANWLVKALDQRQKTIIKVASEIVRSQEAFFQQGVAHLKPLTLRAVADTIGMHESTVSRVTSNKYLACPRGLYELKYFFTSGVSSSGGDGGSVSAEAVKSHIKALIAAEDPQAILSDDTLVDLLRAKGMDLARRTVAKYREALGIGSSVQRRRQKALKGKAA</sequence>
<dbReference type="GO" id="GO:0016987">
    <property type="term" value="F:sigma factor activity"/>
    <property type="evidence" value="ECO:0007669"/>
    <property type="project" value="UniProtKB-KW"/>
</dbReference>
<evidence type="ECO:0000256" key="3">
    <source>
        <dbReference type="ARBA" id="ARBA00022679"/>
    </source>
</evidence>
<keyword evidence="5 9" id="KW-0805">Transcription regulation</keyword>
<dbReference type="PANTHER" id="PTHR32248">
    <property type="entry name" value="RNA POLYMERASE SIGMA-54 FACTOR"/>
    <property type="match status" value="1"/>
</dbReference>
<evidence type="ECO:0000259" key="11">
    <source>
        <dbReference type="Pfam" id="PF04552"/>
    </source>
</evidence>
<dbReference type="InterPro" id="IPR007046">
    <property type="entry name" value="RNA_pol_sigma_54_core-bd"/>
</dbReference>
<keyword evidence="2 9" id="KW-0240">DNA-directed RNA polymerase</keyword>
<evidence type="ECO:0000256" key="5">
    <source>
        <dbReference type="ARBA" id="ARBA00023015"/>
    </source>
</evidence>
<dbReference type="NCBIfam" id="TIGR02395">
    <property type="entry name" value="rpoN_sigma"/>
    <property type="match status" value="1"/>
</dbReference>
<dbReference type="PRINTS" id="PR00045">
    <property type="entry name" value="SIGMA54FCT"/>
</dbReference>
<dbReference type="Gene3D" id="1.10.10.60">
    <property type="entry name" value="Homeodomain-like"/>
    <property type="match status" value="1"/>
</dbReference>
<evidence type="ECO:0000256" key="1">
    <source>
        <dbReference type="ARBA" id="ARBA00008798"/>
    </source>
</evidence>
<accession>A0A7X9WTT9</accession>
<proteinExistence type="inferred from homology"/>
<evidence type="ECO:0000256" key="7">
    <source>
        <dbReference type="ARBA" id="ARBA00023125"/>
    </source>
</evidence>
<dbReference type="PANTHER" id="PTHR32248:SF4">
    <property type="entry name" value="RNA POLYMERASE SIGMA-54 FACTOR"/>
    <property type="match status" value="1"/>
</dbReference>
<evidence type="ECO:0000313" key="14">
    <source>
        <dbReference type="Proteomes" id="UP000519023"/>
    </source>
</evidence>
<evidence type="ECO:0000259" key="12">
    <source>
        <dbReference type="Pfam" id="PF04963"/>
    </source>
</evidence>
<dbReference type="Pfam" id="PF04963">
    <property type="entry name" value="Sigma54_CBD"/>
    <property type="match status" value="1"/>
</dbReference>
<dbReference type="Proteomes" id="UP000519023">
    <property type="component" value="Unassembled WGS sequence"/>
</dbReference>
<evidence type="ECO:0000256" key="9">
    <source>
        <dbReference type="PIRNR" id="PIRNR000774"/>
    </source>
</evidence>
<dbReference type="GO" id="GO:0006352">
    <property type="term" value="P:DNA-templated transcription initiation"/>
    <property type="evidence" value="ECO:0007669"/>
    <property type="project" value="InterPro"/>
</dbReference>
<keyword evidence="14" id="KW-1185">Reference proteome</keyword>
<evidence type="ECO:0000256" key="4">
    <source>
        <dbReference type="ARBA" id="ARBA00022695"/>
    </source>
</evidence>
<keyword evidence="3 9" id="KW-0808">Transferase</keyword>
<dbReference type="InterPro" id="IPR000394">
    <property type="entry name" value="RNA_pol_sigma_54"/>
</dbReference>
<dbReference type="AlphaFoldDB" id="A0A7X9WTT9"/>
<dbReference type="GO" id="GO:0003677">
    <property type="term" value="F:DNA binding"/>
    <property type="evidence" value="ECO:0007669"/>
    <property type="project" value="UniProtKB-KW"/>
</dbReference>
<dbReference type="InterPro" id="IPR038709">
    <property type="entry name" value="RpoN_core-bd_sf"/>
</dbReference>